<organism evidence="2 3">
    <name type="scientific">Venturia nashicola</name>
    <dbReference type="NCBI Taxonomy" id="86259"/>
    <lineage>
        <taxon>Eukaryota</taxon>
        <taxon>Fungi</taxon>
        <taxon>Dikarya</taxon>
        <taxon>Ascomycota</taxon>
        <taxon>Pezizomycotina</taxon>
        <taxon>Dothideomycetes</taxon>
        <taxon>Pleosporomycetidae</taxon>
        <taxon>Venturiales</taxon>
        <taxon>Venturiaceae</taxon>
        <taxon>Venturia</taxon>
    </lineage>
</organism>
<proteinExistence type="predicted"/>
<accession>A0A4Z1P8R1</accession>
<evidence type="ECO:0000313" key="2">
    <source>
        <dbReference type="EMBL" id="TID25677.1"/>
    </source>
</evidence>
<dbReference type="AlphaFoldDB" id="A0A4Z1P8R1"/>
<evidence type="ECO:0000313" key="3">
    <source>
        <dbReference type="Proteomes" id="UP000298493"/>
    </source>
</evidence>
<sequence>MRCTNSTFLSLLLLPLTLAAPIDTTPPSDTAAATPNIYEIETNRVIYELTTLSNHLQSMYQSRPSDRTHLSSKITSASARVVSVSRDSAATMRAAPPATFIQENELLGPINRLTLLTRDTEREWLAIRDIVFQMNGQQKVIQLLRDMNQAGAEFAYAMNGKMSGLAKEVGRIYGDAVDGMEKEVIKAYSASKAGNAGGWN</sequence>
<keyword evidence="3" id="KW-1185">Reference proteome</keyword>
<feature type="signal peptide" evidence="1">
    <location>
        <begin position="1"/>
        <end position="19"/>
    </location>
</feature>
<dbReference type="EMBL" id="SNSC02000003">
    <property type="protein sequence ID" value="TID25677.1"/>
    <property type="molecule type" value="Genomic_DNA"/>
</dbReference>
<comment type="caution">
    <text evidence="2">The sequence shown here is derived from an EMBL/GenBank/DDBJ whole genome shotgun (WGS) entry which is preliminary data.</text>
</comment>
<evidence type="ECO:0000256" key="1">
    <source>
        <dbReference type="SAM" id="SignalP"/>
    </source>
</evidence>
<protein>
    <submittedName>
        <fullName evidence="2">Phosphatidylethanolamine</fullName>
    </submittedName>
</protein>
<reference evidence="2 3" key="1">
    <citation type="submission" date="2019-04" db="EMBL/GenBank/DDBJ databases">
        <title>High contiguity whole genome sequence and gene annotation resource for two Venturia nashicola isolates.</title>
        <authorList>
            <person name="Prokchorchik M."/>
            <person name="Won K."/>
            <person name="Lee Y."/>
            <person name="Choi E.D."/>
            <person name="Segonzac C."/>
            <person name="Sohn K.H."/>
        </authorList>
    </citation>
    <scope>NUCLEOTIDE SEQUENCE [LARGE SCALE GENOMIC DNA]</scope>
    <source>
        <strain evidence="2 3">PRI2</strain>
    </source>
</reference>
<name>A0A4Z1P8R1_9PEZI</name>
<dbReference type="Proteomes" id="UP000298493">
    <property type="component" value="Unassembled WGS sequence"/>
</dbReference>
<feature type="chain" id="PRO_5021292761" evidence="1">
    <location>
        <begin position="20"/>
        <end position="200"/>
    </location>
</feature>
<keyword evidence="1" id="KW-0732">Signal</keyword>
<gene>
    <name evidence="2" type="ORF">E6O75_ATG03540</name>
</gene>